<accession>A0A1I3CPP3</accession>
<gene>
    <name evidence="2" type="ORF">SAMN04489868_1219</name>
</gene>
<keyword evidence="2" id="KW-0808">Transferase</keyword>
<dbReference type="GO" id="GO:0016758">
    <property type="term" value="F:hexosyltransferase activity"/>
    <property type="evidence" value="ECO:0007669"/>
    <property type="project" value="UniProtKB-ARBA"/>
</dbReference>
<protein>
    <submittedName>
        <fullName evidence="2">Glycosyltransferase involved in cell wall bisynthesis</fullName>
    </submittedName>
</protein>
<dbReference type="PANTHER" id="PTHR22916:SF3">
    <property type="entry name" value="UDP-GLCNAC:BETAGAL BETA-1,3-N-ACETYLGLUCOSAMINYLTRANSFERASE-LIKE PROTEIN 1"/>
    <property type="match status" value="1"/>
</dbReference>
<dbReference type="SUPFAM" id="SSF53448">
    <property type="entry name" value="Nucleotide-diphospho-sugar transferases"/>
    <property type="match status" value="1"/>
</dbReference>
<dbReference type="AlphaFoldDB" id="A0A1I3CPP3"/>
<dbReference type="Gene3D" id="3.90.550.10">
    <property type="entry name" value="Spore Coat Polysaccharide Biosynthesis Protein SpsA, Chain A"/>
    <property type="match status" value="1"/>
</dbReference>
<dbReference type="PANTHER" id="PTHR22916">
    <property type="entry name" value="GLYCOSYLTRANSFERASE"/>
    <property type="match status" value="1"/>
</dbReference>
<dbReference type="Proteomes" id="UP000198668">
    <property type="component" value="Unassembled WGS sequence"/>
</dbReference>
<proteinExistence type="predicted"/>
<dbReference type="OrthoDB" id="8773442at2"/>
<evidence type="ECO:0000313" key="2">
    <source>
        <dbReference type="EMBL" id="SFH76550.1"/>
    </source>
</evidence>
<dbReference type="Pfam" id="PF00535">
    <property type="entry name" value="Glycos_transf_2"/>
    <property type="match status" value="1"/>
</dbReference>
<reference evidence="2 3" key="1">
    <citation type="submission" date="2016-10" db="EMBL/GenBank/DDBJ databases">
        <authorList>
            <person name="de Groot N.N."/>
        </authorList>
    </citation>
    <scope>NUCLEOTIDE SEQUENCE [LARGE SCALE GENOMIC DNA]</scope>
    <source>
        <strain evidence="2 3">DSM 27630</strain>
    </source>
</reference>
<dbReference type="RefSeq" id="WP_092092640.1">
    <property type="nucleotide sequence ID" value="NZ_FOQE01000021.1"/>
</dbReference>
<dbReference type="InterPro" id="IPR029044">
    <property type="entry name" value="Nucleotide-diphossugar_trans"/>
</dbReference>
<dbReference type="CDD" id="cd00761">
    <property type="entry name" value="Glyco_tranf_GTA_type"/>
    <property type="match status" value="1"/>
</dbReference>
<evidence type="ECO:0000313" key="3">
    <source>
        <dbReference type="Proteomes" id="UP000198668"/>
    </source>
</evidence>
<name>A0A1I3CPP3_9LACT</name>
<sequence length="348" mass="40271">MAKIFPYFSIVMPAYNCENTIGKTIESILKQTFENFELIIVNDGSIDSTIEVVQLYSYQDSRIRYITIPNNGPGNARNEGINIANGKYLLMIDADDAIHPKTLASYAELLKEPDIDLVISSYLMNVMDGMEKVDQKKIVAPNQVFSKKADFLESIYFLMDKQLMYVIWNKVYRLDIIKQFAIKFPPYKSCEDRLFNIAYYKHVNKALSTEQILYHYSFDGKNSLTNKFLINKFDTFVEFYRELLKLTKLHKEGSSALFLKGVMSCIIPIHSKDCPFNYKQKRQYIKTILHHSDVELAVKIGSTDSTMRKVMAWLFKSKNVFLVYTVSKVLYLLSTLSPKVIEKLKGNF</sequence>
<organism evidence="2 3">
    <name type="scientific">Pisciglobus halotolerans</name>
    <dbReference type="NCBI Taxonomy" id="745365"/>
    <lineage>
        <taxon>Bacteria</taxon>
        <taxon>Bacillati</taxon>
        <taxon>Bacillota</taxon>
        <taxon>Bacilli</taxon>
        <taxon>Lactobacillales</taxon>
        <taxon>Carnobacteriaceae</taxon>
    </lineage>
</organism>
<dbReference type="InterPro" id="IPR001173">
    <property type="entry name" value="Glyco_trans_2-like"/>
</dbReference>
<evidence type="ECO:0000259" key="1">
    <source>
        <dbReference type="Pfam" id="PF00535"/>
    </source>
</evidence>
<feature type="domain" description="Glycosyltransferase 2-like" evidence="1">
    <location>
        <begin position="9"/>
        <end position="145"/>
    </location>
</feature>
<keyword evidence="3" id="KW-1185">Reference proteome</keyword>
<dbReference type="EMBL" id="FOQE01000021">
    <property type="protein sequence ID" value="SFH76550.1"/>
    <property type="molecule type" value="Genomic_DNA"/>
</dbReference>